<dbReference type="Proteomes" id="UP000037558">
    <property type="component" value="Unassembled WGS sequence"/>
</dbReference>
<dbReference type="EMBL" id="LILC01000002">
    <property type="protein sequence ID" value="KOO50397.1"/>
    <property type="molecule type" value="Genomic_DNA"/>
</dbReference>
<evidence type="ECO:0000256" key="1">
    <source>
        <dbReference type="SAM" id="Phobius"/>
    </source>
</evidence>
<gene>
    <name evidence="2" type="ORF">AMD01_01170</name>
</gene>
<keyword evidence="1" id="KW-0472">Membrane</keyword>
<dbReference type="AlphaFoldDB" id="A0A0M0LHK1"/>
<keyword evidence="1" id="KW-0812">Transmembrane</keyword>
<organism evidence="2 3">
    <name type="scientific">Priestia koreensis</name>
    <dbReference type="NCBI Taxonomy" id="284581"/>
    <lineage>
        <taxon>Bacteria</taxon>
        <taxon>Bacillati</taxon>
        <taxon>Bacillota</taxon>
        <taxon>Bacilli</taxon>
        <taxon>Bacillales</taxon>
        <taxon>Bacillaceae</taxon>
        <taxon>Priestia</taxon>
    </lineage>
</organism>
<sequence>MSYRKMYAKPFIMVHATYTLLLILTFFLPISYRFNVMITVSILFAIFDLVLWGKSRKKSTKPKET</sequence>
<proteinExistence type="predicted"/>
<protein>
    <submittedName>
        <fullName evidence="2">Uncharacterized protein</fullName>
    </submittedName>
</protein>
<name>A0A0M0LHK1_9BACI</name>
<dbReference type="PATRIC" id="fig|284581.3.peg.486"/>
<comment type="caution">
    <text evidence="2">The sequence shown here is derived from an EMBL/GenBank/DDBJ whole genome shotgun (WGS) entry which is preliminary data.</text>
</comment>
<feature type="transmembrane region" description="Helical" evidence="1">
    <location>
        <begin position="12"/>
        <end position="30"/>
    </location>
</feature>
<evidence type="ECO:0000313" key="2">
    <source>
        <dbReference type="EMBL" id="KOO50397.1"/>
    </source>
</evidence>
<keyword evidence="1" id="KW-1133">Transmembrane helix</keyword>
<accession>A0A0M0LHK1</accession>
<reference evidence="3" key="1">
    <citation type="submission" date="2015-08" db="EMBL/GenBank/DDBJ databases">
        <title>Fjat-14210 dsm16467.</title>
        <authorList>
            <person name="Liu B."/>
            <person name="Wang J."/>
            <person name="Zhu Y."/>
            <person name="Liu G."/>
            <person name="Chen Q."/>
            <person name="Chen Z."/>
            <person name="Lan J."/>
            <person name="Che J."/>
            <person name="Ge C."/>
            <person name="Shi H."/>
            <person name="Pan Z."/>
            <person name="Liu X."/>
        </authorList>
    </citation>
    <scope>NUCLEOTIDE SEQUENCE [LARGE SCALE GENOMIC DNA]</scope>
    <source>
        <strain evidence="3">DSM 16467</strain>
    </source>
</reference>
<evidence type="ECO:0000313" key="3">
    <source>
        <dbReference type="Proteomes" id="UP000037558"/>
    </source>
</evidence>
<keyword evidence="3" id="KW-1185">Reference proteome</keyword>
<feature type="transmembrane region" description="Helical" evidence="1">
    <location>
        <begin position="36"/>
        <end position="53"/>
    </location>
</feature>